<gene>
    <name evidence="1" type="ORF">T12_12189</name>
</gene>
<proteinExistence type="predicted"/>
<sequence>LAPAKASSVASIRGNGCASFCVTSLSLRYSTQNRELPSFFLASTTGED</sequence>
<feature type="non-terminal residue" evidence="1">
    <location>
        <position position="48"/>
    </location>
</feature>
<keyword evidence="2" id="KW-1185">Reference proteome</keyword>
<organism evidence="1 2">
    <name type="scientific">Trichinella patagoniensis</name>
    <dbReference type="NCBI Taxonomy" id="990121"/>
    <lineage>
        <taxon>Eukaryota</taxon>
        <taxon>Metazoa</taxon>
        <taxon>Ecdysozoa</taxon>
        <taxon>Nematoda</taxon>
        <taxon>Enoplea</taxon>
        <taxon>Dorylaimia</taxon>
        <taxon>Trichinellida</taxon>
        <taxon>Trichinellidae</taxon>
        <taxon>Trichinella</taxon>
    </lineage>
</organism>
<protein>
    <submittedName>
        <fullName evidence="1">Uncharacterized protein</fullName>
    </submittedName>
</protein>
<feature type="non-terminal residue" evidence="1">
    <location>
        <position position="1"/>
    </location>
</feature>
<comment type="caution">
    <text evidence="1">The sequence shown here is derived from an EMBL/GenBank/DDBJ whole genome shotgun (WGS) entry which is preliminary data.</text>
</comment>
<accession>A0A0V0WB98</accession>
<reference evidence="1 2" key="1">
    <citation type="submission" date="2015-01" db="EMBL/GenBank/DDBJ databases">
        <title>Evolution of Trichinella species and genotypes.</title>
        <authorList>
            <person name="Korhonen P.K."/>
            <person name="Edoardo P."/>
            <person name="Giuseppe L.R."/>
            <person name="Gasser R.B."/>
        </authorList>
    </citation>
    <scope>NUCLEOTIDE SEQUENCE [LARGE SCALE GENOMIC DNA]</scope>
    <source>
        <strain evidence="1">ISS2496</strain>
    </source>
</reference>
<evidence type="ECO:0000313" key="2">
    <source>
        <dbReference type="Proteomes" id="UP000054783"/>
    </source>
</evidence>
<name>A0A0V0WB98_9BILA</name>
<dbReference type="Proteomes" id="UP000054783">
    <property type="component" value="Unassembled WGS sequence"/>
</dbReference>
<dbReference type="AlphaFoldDB" id="A0A0V0WB98"/>
<evidence type="ECO:0000313" key="1">
    <source>
        <dbReference type="EMBL" id="KRX72483.1"/>
    </source>
</evidence>
<dbReference type="EMBL" id="JYDQ01005747">
    <property type="protein sequence ID" value="KRX72483.1"/>
    <property type="molecule type" value="Genomic_DNA"/>
</dbReference>